<dbReference type="Pfam" id="PF03009">
    <property type="entry name" value="GDPD"/>
    <property type="match status" value="1"/>
</dbReference>
<proteinExistence type="predicted"/>
<keyword evidence="2" id="KW-0378">Hydrolase</keyword>
<organism evidence="2 3">
    <name type="scientific">Collimonas rhizosphaerae</name>
    <dbReference type="NCBI Taxonomy" id="3126357"/>
    <lineage>
        <taxon>Bacteria</taxon>
        <taxon>Pseudomonadati</taxon>
        <taxon>Pseudomonadota</taxon>
        <taxon>Betaproteobacteria</taxon>
        <taxon>Burkholderiales</taxon>
        <taxon>Oxalobacteraceae</taxon>
        <taxon>Collimonas</taxon>
    </lineage>
</organism>
<dbReference type="Gene3D" id="3.20.20.190">
    <property type="entry name" value="Phosphatidylinositol (PI) phosphodiesterase"/>
    <property type="match status" value="1"/>
</dbReference>
<dbReference type="Proteomes" id="UP001495910">
    <property type="component" value="Unassembled WGS sequence"/>
</dbReference>
<dbReference type="SUPFAM" id="SSF51695">
    <property type="entry name" value="PLC-like phosphodiesterases"/>
    <property type="match status" value="1"/>
</dbReference>
<name>A0ABU9PRI2_9BURK</name>
<dbReference type="RefSeq" id="WP_342828322.1">
    <property type="nucleotide sequence ID" value="NZ_JBANDC010000002.1"/>
</dbReference>
<evidence type="ECO:0000313" key="3">
    <source>
        <dbReference type="Proteomes" id="UP001495910"/>
    </source>
</evidence>
<dbReference type="NCBIfam" id="NF006989">
    <property type="entry name" value="PRK09454.1"/>
    <property type="match status" value="1"/>
</dbReference>
<evidence type="ECO:0000259" key="1">
    <source>
        <dbReference type="PROSITE" id="PS51704"/>
    </source>
</evidence>
<feature type="domain" description="GP-PDE" evidence="1">
    <location>
        <begin position="5"/>
        <end position="257"/>
    </location>
</feature>
<keyword evidence="3" id="KW-1185">Reference proteome</keyword>
<accession>A0ABU9PRI2</accession>
<dbReference type="PROSITE" id="PS51704">
    <property type="entry name" value="GP_PDE"/>
    <property type="match status" value="1"/>
</dbReference>
<dbReference type="EC" id="3.1.4.46" evidence="2"/>
<dbReference type="PANTHER" id="PTHR46211">
    <property type="entry name" value="GLYCEROPHOSPHORYL DIESTER PHOSPHODIESTERASE"/>
    <property type="match status" value="1"/>
</dbReference>
<evidence type="ECO:0000313" key="2">
    <source>
        <dbReference type="EMBL" id="MEM4986610.1"/>
    </source>
</evidence>
<comment type="caution">
    <text evidence="2">The sequence shown here is derived from an EMBL/GenBank/DDBJ whole genome shotgun (WGS) entry which is preliminary data.</text>
</comment>
<dbReference type="InterPro" id="IPR017946">
    <property type="entry name" value="PLC-like_Pdiesterase_TIM-brl"/>
</dbReference>
<gene>
    <name evidence="2" type="primary">ugpQ</name>
    <name evidence="2" type="ORF">V8G57_04320</name>
</gene>
<dbReference type="PANTHER" id="PTHR46211:SF1">
    <property type="entry name" value="GLYCEROPHOSPHODIESTER PHOSPHODIESTERASE, CYTOPLASMIC"/>
    <property type="match status" value="1"/>
</dbReference>
<dbReference type="InterPro" id="IPR030395">
    <property type="entry name" value="GP_PDE_dom"/>
</dbReference>
<dbReference type="CDD" id="cd08562">
    <property type="entry name" value="GDPD_EcUgpQ_like"/>
    <property type="match status" value="1"/>
</dbReference>
<protein>
    <submittedName>
        <fullName evidence="2">Glycerophosphodiester phosphodiesterase</fullName>
        <ecNumber evidence="2">3.1.4.46</ecNumber>
    </submittedName>
</protein>
<reference evidence="2 3" key="1">
    <citation type="submission" date="2024-02" db="EMBL/GenBank/DDBJ databases">
        <title>Draft genome sequence of Collimonas sp. strain H4R21, an effective mineral-weathering bacterial strain isolated from the beech rhizosphere.</title>
        <authorList>
            <person name="Morin E."/>
            <person name="Uroz S."/>
            <person name="Leveau J.H.J."/>
            <person name="Kumar R."/>
            <person name="Rey M.W."/>
            <person name="Pham J."/>
        </authorList>
    </citation>
    <scope>NUCLEOTIDE SEQUENCE [LARGE SCALE GENOMIC DNA]</scope>
    <source>
        <strain evidence="2 3">H4R21</strain>
    </source>
</reference>
<dbReference type="GO" id="GO:0008889">
    <property type="term" value="F:glycerophosphodiester phosphodiesterase activity"/>
    <property type="evidence" value="ECO:0007669"/>
    <property type="project" value="UniProtKB-EC"/>
</dbReference>
<dbReference type="EMBL" id="JBANDC010000002">
    <property type="protein sequence ID" value="MEM4986610.1"/>
    <property type="molecule type" value="Genomic_DNA"/>
</dbReference>
<sequence>MWPYPKVVAHRGGGTLAPENTLAAMRCGLQLGFHAVEFDVMLARDGVPVLMHDAVFGRTVRGVGRVADFSADELAALDAGSWLGPQFAGEPVCTYRQVLEFCRQNGIWMNVEIKPAEGFEVETGRVVAQVTEEFFAAEVAAHAASRRGAWADPALPLLSSFSFAALRAAQVAAPDIPRGFLTDAIEDDWQERLQELDAVALHTNHKYLSPMQAQSVSQAGYGLFCYTVNKPARAKEILGWGVDGFCTDRIDLIGADFAGAQG</sequence>